<proteinExistence type="predicted"/>
<gene>
    <name evidence="1" type="ORF">WS67_01140</name>
</gene>
<organism evidence="1 2">
    <name type="scientific">Burkholderia singularis</name>
    <dbReference type="NCBI Taxonomy" id="1503053"/>
    <lineage>
        <taxon>Bacteria</taxon>
        <taxon>Pseudomonadati</taxon>
        <taxon>Pseudomonadota</taxon>
        <taxon>Betaproteobacteria</taxon>
        <taxon>Burkholderiales</taxon>
        <taxon>Burkholderiaceae</taxon>
        <taxon>Burkholderia</taxon>
        <taxon>pseudomallei group</taxon>
    </lineage>
</organism>
<accession>A0A103DWT1</accession>
<comment type="caution">
    <text evidence="1">The sequence shown here is derived from an EMBL/GenBank/DDBJ whole genome shotgun (WGS) entry which is preliminary data.</text>
</comment>
<evidence type="ECO:0000313" key="2">
    <source>
        <dbReference type="Proteomes" id="UP000062788"/>
    </source>
</evidence>
<dbReference type="AlphaFoldDB" id="A0A103DWT1"/>
<keyword evidence="2" id="KW-1185">Reference proteome</keyword>
<evidence type="ECO:0000313" key="1">
    <source>
        <dbReference type="EMBL" id="KVE24200.1"/>
    </source>
</evidence>
<sequence length="194" mass="20298">MNSFKKFSDGIAQGGKDVYRGIEEIAISTISGIEHNVEGMFDVLNGLLHGDFRRAFADLGATVQNGVRNAERAAGAVVRTASALVTAVPNAVLDAVSPEAARLVKKCQRGIESGIEKTVSDIYEAGGGVVRGMFRSVTDMARERTADWLENGITVLGNAAMLVSFASPVRLAGAFVANVTEQTLASIGRRGGAG</sequence>
<protein>
    <submittedName>
        <fullName evidence="1">Uncharacterized protein</fullName>
    </submittedName>
</protein>
<reference evidence="1 2" key="1">
    <citation type="submission" date="2015-11" db="EMBL/GenBank/DDBJ databases">
        <title>Expanding the genomic diversity of Burkholderia species for the development of highly accurate diagnostics.</title>
        <authorList>
            <person name="Sahl J."/>
            <person name="Keim P."/>
            <person name="Wagner D."/>
        </authorList>
    </citation>
    <scope>NUCLEOTIDE SEQUENCE [LARGE SCALE GENOMIC DNA]</scope>
    <source>
        <strain evidence="1 2">TSV85</strain>
    </source>
</reference>
<dbReference type="EMBL" id="LOWA01000055">
    <property type="protein sequence ID" value="KVE24200.1"/>
    <property type="molecule type" value="Genomic_DNA"/>
</dbReference>
<dbReference type="Proteomes" id="UP000062788">
    <property type="component" value="Unassembled WGS sequence"/>
</dbReference>
<name>A0A103DWT1_9BURK</name>